<dbReference type="InterPro" id="IPR013328">
    <property type="entry name" value="6PGD_dom2"/>
</dbReference>
<evidence type="ECO:0000256" key="2">
    <source>
        <dbReference type="ARBA" id="ARBA00022857"/>
    </source>
</evidence>
<organism evidence="7 8">
    <name type="scientific">Brevibacterium senegalense</name>
    <dbReference type="NCBI Taxonomy" id="1033736"/>
    <lineage>
        <taxon>Bacteria</taxon>
        <taxon>Bacillati</taxon>
        <taxon>Actinomycetota</taxon>
        <taxon>Actinomycetes</taxon>
        <taxon>Micrococcales</taxon>
        <taxon>Brevibacteriaceae</taxon>
        <taxon>Brevibacterium</taxon>
    </lineage>
</organism>
<comment type="catalytic activity">
    <reaction evidence="4">
        <text>(R)-pantoate + NADP(+) = 2-dehydropantoate + NADPH + H(+)</text>
        <dbReference type="Rhea" id="RHEA:16233"/>
        <dbReference type="ChEBI" id="CHEBI:11561"/>
        <dbReference type="ChEBI" id="CHEBI:15378"/>
        <dbReference type="ChEBI" id="CHEBI:15980"/>
        <dbReference type="ChEBI" id="CHEBI:57783"/>
        <dbReference type="ChEBI" id="CHEBI:58349"/>
        <dbReference type="EC" id="1.1.1.169"/>
    </reaction>
</comment>
<dbReference type="EMBL" id="DYUK01000275">
    <property type="protein sequence ID" value="HJG81185.1"/>
    <property type="molecule type" value="Genomic_DNA"/>
</dbReference>
<protein>
    <recommendedName>
        <fullName evidence="4">2-dehydropantoate 2-reductase</fullName>
        <ecNumber evidence="4">1.1.1.169</ecNumber>
    </recommendedName>
    <alternativeName>
        <fullName evidence="4">Ketopantoate reductase</fullName>
    </alternativeName>
</protein>
<evidence type="ECO:0000256" key="3">
    <source>
        <dbReference type="ARBA" id="ARBA00023002"/>
    </source>
</evidence>
<dbReference type="Gene3D" id="3.40.50.720">
    <property type="entry name" value="NAD(P)-binding Rossmann-like Domain"/>
    <property type="match status" value="1"/>
</dbReference>
<keyword evidence="3 4" id="KW-0560">Oxidoreductase</keyword>
<accession>A0A921MFT5</accession>
<dbReference type="EC" id="1.1.1.169" evidence="4"/>
<comment type="caution">
    <text evidence="7">The sequence shown here is derived from an EMBL/GenBank/DDBJ whole genome shotgun (WGS) entry which is preliminary data.</text>
</comment>
<dbReference type="SUPFAM" id="SSF48179">
    <property type="entry name" value="6-phosphogluconate dehydrogenase C-terminal domain-like"/>
    <property type="match status" value="1"/>
</dbReference>
<dbReference type="AlphaFoldDB" id="A0A921MFT5"/>
<dbReference type="SUPFAM" id="SSF51735">
    <property type="entry name" value="NAD(P)-binding Rossmann-fold domains"/>
    <property type="match status" value="1"/>
</dbReference>
<dbReference type="PANTHER" id="PTHR21708">
    <property type="entry name" value="PROBABLE 2-DEHYDROPANTOATE 2-REDUCTASE"/>
    <property type="match status" value="1"/>
</dbReference>
<gene>
    <name evidence="7" type="ORF">K8V08_12315</name>
</gene>
<evidence type="ECO:0000313" key="8">
    <source>
        <dbReference type="Proteomes" id="UP000784435"/>
    </source>
</evidence>
<evidence type="ECO:0000256" key="4">
    <source>
        <dbReference type="RuleBase" id="RU362068"/>
    </source>
</evidence>
<evidence type="ECO:0000313" key="7">
    <source>
        <dbReference type="EMBL" id="HJG81185.1"/>
    </source>
</evidence>
<evidence type="ECO:0000259" key="6">
    <source>
        <dbReference type="Pfam" id="PF08546"/>
    </source>
</evidence>
<dbReference type="GO" id="GO:0008677">
    <property type="term" value="F:2-dehydropantoate 2-reductase activity"/>
    <property type="evidence" value="ECO:0007669"/>
    <property type="project" value="UniProtKB-EC"/>
</dbReference>
<dbReference type="InterPro" id="IPR003710">
    <property type="entry name" value="ApbA"/>
</dbReference>
<keyword evidence="2 4" id="KW-0521">NADP</keyword>
<dbReference type="GO" id="GO:0005737">
    <property type="term" value="C:cytoplasm"/>
    <property type="evidence" value="ECO:0007669"/>
    <property type="project" value="TreeGrafter"/>
</dbReference>
<evidence type="ECO:0000256" key="1">
    <source>
        <dbReference type="ARBA" id="ARBA00007870"/>
    </source>
</evidence>
<sequence>MKILIVGAGATGGAYGARLLEAGREVTFLVRQRRAEQLLSEGLRFRDPHGETRYDVRAITEVDGTYDVIVVAVKAPALPAVLEQIRPAVGEDTTIVPLLNGMRHIDDLSEAFPDRVVGGIVKIIGTIDETGTVVQLTRMCAMILGPLDDRELPAGLAEAFDVPGVTLTVDDSIVDRLWEKWSFIVSAGVVTCLFRGEVGDVIAGGGEPQVLQAIAEAESVAAAAGHPINELSHDQGVQTLTTPGSRFTSSLYRDLQQGDPQEAEHLLGDMAERARSFGLDTPLLDATLVQVRAHQHARTRQNSQG</sequence>
<reference evidence="7" key="2">
    <citation type="submission" date="2021-09" db="EMBL/GenBank/DDBJ databases">
        <authorList>
            <person name="Gilroy R."/>
        </authorList>
    </citation>
    <scope>NUCLEOTIDE SEQUENCE</scope>
    <source>
        <strain evidence="7">ChiGjej5B5-7349</strain>
    </source>
</reference>
<dbReference type="NCBIfam" id="TIGR00745">
    <property type="entry name" value="apbA_panE"/>
    <property type="match status" value="1"/>
</dbReference>
<dbReference type="Proteomes" id="UP000784435">
    <property type="component" value="Unassembled WGS sequence"/>
</dbReference>
<feature type="domain" description="Ketopantoate reductase C-terminal" evidence="6">
    <location>
        <begin position="174"/>
        <end position="294"/>
    </location>
</feature>
<keyword evidence="4" id="KW-0566">Pantothenate biosynthesis</keyword>
<dbReference type="InterPro" id="IPR013332">
    <property type="entry name" value="KPR_N"/>
</dbReference>
<reference evidence="7" key="1">
    <citation type="journal article" date="2021" name="PeerJ">
        <title>Extensive microbial diversity within the chicken gut microbiome revealed by metagenomics and culture.</title>
        <authorList>
            <person name="Gilroy R."/>
            <person name="Ravi A."/>
            <person name="Getino M."/>
            <person name="Pursley I."/>
            <person name="Horton D.L."/>
            <person name="Alikhan N.F."/>
            <person name="Baker D."/>
            <person name="Gharbi K."/>
            <person name="Hall N."/>
            <person name="Watson M."/>
            <person name="Adriaenssens E.M."/>
            <person name="Foster-Nyarko E."/>
            <person name="Jarju S."/>
            <person name="Secka A."/>
            <person name="Antonio M."/>
            <person name="Oren A."/>
            <person name="Chaudhuri R.R."/>
            <person name="La Ragione R."/>
            <person name="Hildebrand F."/>
            <person name="Pallen M.J."/>
        </authorList>
    </citation>
    <scope>NUCLEOTIDE SEQUENCE</scope>
    <source>
        <strain evidence="7">ChiGjej5B5-7349</strain>
    </source>
</reference>
<evidence type="ECO:0000259" key="5">
    <source>
        <dbReference type="Pfam" id="PF02558"/>
    </source>
</evidence>
<proteinExistence type="inferred from homology"/>
<dbReference type="Pfam" id="PF02558">
    <property type="entry name" value="ApbA"/>
    <property type="match status" value="1"/>
</dbReference>
<dbReference type="PANTHER" id="PTHR21708:SF26">
    <property type="entry name" value="2-DEHYDROPANTOATE 2-REDUCTASE"/>
    <property type="match status" value="1"/>
</dbReference>
<comment type="pathway">
    <text evidence="4">Cofactor biosynthesis; (R)-pantothenate biosynthesis; (R)-pantoate from 3-methyl-2-oxobutanoate: step 2/2.</text>
</comment>
<dbReference type="Gene3D" id="1.10.1040.10">
    <property type="entry name" value="N-(1-d-carboxylethyl)-l-norvaline Dehydrogenase, domain 2"/>
    <property type="match status" value="1"/>
</dbReference>
<dbReference type="InterPro" id="IPR036291">
    <property type="entry name" value="NAD(P)-bd_dom_sf"/>
</dbReference>
<dbReference type="InterPro" id="IPR051402">
    <property type="entry name" value="KPR-Related"/>
</dbReference>
<dbReference type="Pfam" id="PF08546">
    <property type="entry name" value="ApbA_C"/>
    <property type="match status" value="1"/>
</dbReference>
<dbReference type="InterPro" id="IPR013752">
    <property type="entry name" value="KPA_reductase"/>
</dbReference>
<dbReference type="InterPro" id="IPR008927">
    <property type="entry name" value="6-PGluconate_DH-like_C_sf"/>
</dbReference>
<comment type="function">
    <text evidence="4">Catalyzes the NADPH-dependent reduction of ketopantoate into pantoic acid.</text>
</comment>
<name>A0A921MFT5_9MICO</name>
<feature type="domain" description="Ketopantoate reductase N-terminal" evidence="5">
    <location>
        <begin position="3"/>
        <end position="147"/>
    </location>
</feature>
<dbReference type="GO" id="GO:0015940">
    <property type="term" value="P:pantothenate biosynthetic process"/>
    <property type="evidence" value="ECO:0007669"/>
    <property type="project" value="UniProtKB-KW"/>
</dbReference>
<comment type="similarity">
    <text evidence="1 4">Belongs to the ketopantoate reductase family.</text>
</comment>